<dbReference type="EMBL" id="JBBXMP010000059">
    <property type="protein sequence ID" value="KAL0064594.1"/>
    <property type="molecule type" value="Genomic_DNA"/>
</dbReference>
<keyword evidence="7" id="KW-0732">Signal</keyword>
<comment type="subcellular location">
    <subcellularLocation>
        <location evidence="1 7">Secreted</location>
        <location evidence="1 7">Cell wall</location>
    </subcellularLocation>
</comment>
<comment type="similarity">
    <text evidence="2 7">Belongs to the fungal hydrophobin family.</text>
</comment>
<dbReference type="InterPro" id="IPR001338">
    <property type="entry name" value="Class_I_Hydrophobin"/>
</dbReference>
<feature type="signal peptide" evidence="7">
    <location>
        <begin position="1"/>
        <end position="22"/>
    </location>
</feature>
<sequence>MKISSVLFSPVLLSTLIAAAKATGAAVPPSVRPRAGCATGSPQCCDDLETNPVAVLGILRLLGVEPTRVVKDIKSIASECESFDPNIGCNRAAPLCCEGEFFGNAFTLTVSMF</sequence>
<keyword evidence="4 7" id="KW-0964">Secreted</keyword>
<dbReference type="Pfam" id="PF01185">
    <property type="entry name" value="Hydrophobin"/>
    <property type="match status" value="1"/>
</dbReference>
<evidence type="ECO:0000313" key="8">
    <source>
        <dbReference type="EMBL" id="KAL0064594.1"/>
    </source>
</evidence>
<protein>
    <recommendedName>
        <fullName evidence="7">Hydrophobin</fullName>
    </recommendedName>
</protein>
<organism evidence="8 9">
    <name type="scientific">Marasmius tenuissimus</name>
    <dbReference type="NCBI Taxonomy" id="585030"/>
    <lineage>
        <taxon>Eukaryota</taxon>
        <taxon>Fungi</taxon>
        <taxon>Dikarya</taxon>
        <taxon>Basidiomycota</taxon>
        <taxon>Agaricomycotina</taxon>
        <taxon>Agaricomycetes</taxon>
        <taxon>Agaricomycetidae</taxon>
        <taxon>Agaricales</taxon>
        <taxon>Marasmiineae</taxon>
        <taxon>Marasmiaceae</taxon>
        <taxon>Marasmius</taxon>
    </lineage>
</organism>
<evidence type="ECO:0000256" key="7">
    <source>
        <dbReference type="RuleBase" id="RU365009"/>
    </source>
</evidence>
<feature type="chain" id="PRO_5044956087" description="Hydrophobin" evidence="7">
    <location>
        <begin position="23"/>
        <end position="113"/>
    </location>
</feature>
<accession>A0ABR2ZTW5</accession>
<evidence type="ECO:0000313" key="9">
    <source>
        <dbReference type="Proteomes" id="UP001437256"/>
    </source>
</evidence>
<reference evidence="8 9" key="1">
    <citation type="submission" date="2024-05" db="EMBL/GenBank/DDBJ databases">
        <title>A draft genome resource for the thread blight pathogen Marasmius tenuissimus strain MS-2.</title>
        <authorList>
            <person name="Yulfo-Soto G.E."/>
            <person name="Baruah I.K."/>
            <person name="Amoako-Attah I."/>
            <person name="Bukari Y."/>
            <person name="Meinhardt L.W."/>
            <person name="Bailey B.A."/>
            <person name="Cohen S.P."/>
        </authorList>
    </citation>
    <scope>NUCLEOTIDE SEQUENCE [LARGE SCALE GENOMIC DNA]</scope>
    <source>
        <strain evidence="8 9">MS-2</strain>
    </source>
</reference>
<comment type="subunit">
    <text evidence="6">Self-assembles to form functional amyloid fibrils called rodlets. Self-assembly into fibrillar rodlets occurs spontaneously at hydrophobic:hydrophilic interfaces and the rodlets further associate laterally to form amphipathic monolayers.</text>
</comment>
<dbReference type="Proteomes" id="UP001437256">
    <property type="component" value="Unassembled WGS sequence"/>
</dbReference>
<evidence type="ECO:0000256" key="2">
    <source>
        <dbReference type="ARBA" id="ARBA00010446"/>
    </source>
</evidence>
<keyword evidence="5 7" id="KW-1015">Disulfide bond</keyword>
<evidence type="ECO:0000256" key="6">
    <source>
        <dbReference type="ARBA" id="ARBA00093546"/>
    </source>
</evidence>
<evidence type="ECO:0000256" key="3">
    <source>
        <dbReference type="ARBA" id="ARBA00022512"/>
    </source>
</evidence>
<dbReference type="CDD" id="cd23507">
    <property type="entry name" value="hydrophobin_I"/>
    <property type="match status" value="1"/>
</dbReference>
<evidence type="ECO:0000256" key="5">
    <source>
        <dbReference type="ARBA" id="ARBA00023157"/>
    </source>
</evidence>
<evidence type="ECO:0000256" key="1">
    <source>
        <dbReference type="ARBA" id="ARBA00004191"/>
    </source>
</evidence>
<comment type="caution">
    <text evidence="8">The sequence shown here is derived from an EMBL/GenBank/DDBJ whole genome shotgun (WGS) entry which is preliminary data.</text>
</comment>
<gene>
    <name evidence="8" type="ORF">AAF712_008413</name>
</gene>
<proteinExistence type="inferred from homology"/>
<evidence type="ECO:0000256" key="4">
    <source>
        <dbReference type="ARBA" id="ARBA00022525"/>
    </source>
</evidence>
<keyword evidence="3 7" id="KW-0134">Cell wall</keyword>
<name>A0ABR2ZTW5_9AGAR</name>
<keyword evidence="9" id="KW-1185">Reference proteome</keyword>